<dbReference type="EMBL" id="GL376622">
    <property type="status" value="NOT_ANNOTATED_CDS"/>
    <property type="molecule type" value="Genomic_DNA"/>
</dbReference>
<feature type="transmembrane region" description="Helical" evidence="1">
    <location>
        <begin position="40"/>
        <end position="59"/>
    </location>
</feature>
<accession>K3WWN1</accession>
<feature type="transmembrane region" description="Helical" evidence="1">
    <location>
        <begin position="150"/>
        <end position="174"/>
    </location>
</feature>
<keyword evidence="1" id="KW-0472">Membrane</keyword>
<dbReference type="Proteomes" id="UP000019132">
    <property type="component" value="Unassembled WGS sequence"/>
</dbReference>
<keyword evidence="3" id="KW-1185">Reference proteome</keyword>
<dbReference type="AlphaFoldDB" id="K3WWN1"/>
<feature type="transmembrane region" description="Helical" evidence="1">
    <location>
        <begin position="100"/>
        <end position="119"/>
    </location>
</feature>
<reference evidence="3" key="1">
    <citation type="journal article" date="2010" name="Genome Biol.">
        <title>Genome sequence of the necrotrophic plant pathogen Pythium ultimum reveals original pathogenicity mechanisms and effector repertoire.</title>
        <authorList>
            <person name="Levesque C.A."/>
            <person name="Brouwer H."/>
            <person name="Cano L."/>
            <person name="Hamilton J.P."/>
            <person name="Holt C."/>
            <person name="Huitema E."/>
            <person name="Raffaele S."/>
            <person name="Robideau G.P."/>
            <person name="Thines M."/>
            <person name="Win J."/>
            <person name="Zerillo M.M."/>
            <person name="Beakes G.W."/>
            <person name="Boore J.L."/>
            <person name="Busam D."/>
            <person name="Dumas B."/>
            <person name="Ferriera S."/>
            <person name="Fuerstenberg S.I."/>
            <person name="Gachon C.M."/>
            <person name="Gaulin E."/>
            <person name="Govers F."/>
            <person name="Grenville-Briggs L."/>
            <person name="Horner N."/>
            <person name="Hostetler J."/>
            <person name="Jiang R.H."/>
            <person name="Johnson J."/>
            <person name="Krajaejun T."/>
            <person name="Lin H."/>
            <person name="Meijer H.J."/>
            <person name="Moore B."/>
            <person name="Morris P."/>
            <person name="Phuntmart V."/>
            <person name="Puiu D."/>
            <person name="Shetty J."/>
            <person name="Stajich J.E."/>
            <person name="Tripathy S."/>
            <person name="Wawra S."/>
            <person name="van West P."/>
            <person name="Whitty B.R."/>
            <person name="Coutinho P.M."/>
            <person name="Henrissat B."/>
            <person name="Martin F."/>
            <person name="Thomas P.D."/>
            <person name="Tyler B.M."/>
            <person name="De Vries R.P."/>
            <person name="Kamoun S."/>
            <person name="Yandell M."/>
            <person name="Tisserat N."/>
            <person name="Buell C.R."/>
        </authorList>
    </citation>
    <scope>NUCLEOTIDE SEQUENCE</scope>
    <source>
        <strain evidence="3">DAOM:BR144</strain>
    </source>
</reference>
<evidence type="ECO:0000313" key="2">
    <source>
        <dbReference type="EnsemblProtists" id="PYU1_T009379"/>
    </source>
</evidence>
<reference evidence="2" key="3">
    <citation type="submission" date="2015-02" db="UniProtKB">
        <authorList>
            <consortium name="EnsemblProtists"/>
        </authorList>
    </citation>
    <scope>IDENTIFICATION</scope>
    <source>
        <strain evidence="2">DAOM BR144</strain>
    </source>
</reference>
<dbReference type="VEuPathDB" id="FungiDB:PYU1_G009361"/>
<dbReference type="InParanoid" id="K3WWN1"/>
<sequence length="232" mass="26421">MQYELVEVHELPMVNAKRSVKKALLSDVGVKRYNSLKHKINHLSIFLYILAFPIGAAVLTVNAEYGRILCVFKFSLQIPMLIFVTAGLRVDILRILLSTYEFWFFTTLNALACILFVINFGDQRIFMAPVYWYGIQLCVCADAKIQDSRVGAAAVLATLYHVFLLVVFGLKLTPEAHPFALFHKNNRTMSSTDFLMNSFTTMMMLLARTAYRNKALQRRRRTDAVVVLIAVV</sequence>
<dbReference type="eggNOG" id="ENOG502RW0H">
    <property type="taxonomic scope" value="Eukaryota"/>
</dbReference>
<feature type="transmembrane region" description="Helical" evidence="1">
    <location>
        <begin position="194"/>
        <end position="211"/>
    </location>
</feature>
<proteinExistence type="predicted"/>
<evidence type="ECO:0000256" key="1">
    <source>
        <dbReference type="SAM" id="Phobius"/>
    </source>
</evidence>
<protein>
    <submittedName>
        <fullName evidence="2">Uncharacterized protein</fullName>
    </submittedName>
</protein>
<evidence type="ECO:0000313" key="3">
    <source>
        <dbReference type="Proteomes" id="UP000019132"/>
    </source>
</evidence>
<reference evidence="3" key="2">
    <citation type="submission" date="2010-04" db="EMBL/GenBank/DDBJ databases">
        <authorList>
            <person name="Buell R."/>
            <person name="Hamilton J."/>
            <person name="Hostetler J."/>
        </authorList>
    </citation>
    <scope>NUCLEOTIDE SEQUENCE [LARGE SCALE GENOMIC DNA]</scope>
    <source>
        <strain evidence="3">DAOM:BR144</strain>
    </source>
</reference>
<dbReference type="HOGENOM" id="CLU_1173309_0_0_1"/>
<keyword evidence="1" id="KW-0812">Transmembrane</keyword>
<keyword evidence="1" id="KW-1133">Transmembrane helix</keyword>
<feature type="transmembrane region" description="Helical" evidence="1">
    <location>
        <begin position="65"/>
        <end position="88"/>
    </location>
</feature>
<name>K3WWN1_GLOUD</name>
<organism evidence="2 3">
    <name type="scientific">Globisporangium ultimum (strain ATCC 200006 / CBS 805.95 / DAOM BR144)</name>
    <name type="common">Pythium ultimum</name>
    <dbReference type="NCBI Taxonomy" id="431595"/>
    <lineage>
        <taxon>Eukaryota</taxon>
        <taxon>Sar</taxon>
        <taxon>Stramenopiles</taxon>
        <taxon>Oomycota</taxon>
        <taxon>Peronosporomycetes</taxon>
        <taxon>Pythiales</taxon>
        <taxon>Pythiaceae</taxon>
        <taxon>Globisporangium</taxon>
    </lineage>
</organism>
<dbReference type="EnsemblProtists" id="PYU1_T009379">
    <property type="protein sequence ID" value="PYU1_T009379"/>
    <property type="gene ID" value="PYU1_G009361"/>
</dbReference>